<evidence type="ECO:0000256" key="3">
    <source>
        <dbReference type="SAM" id="SignalP"/>
    </source>
</evidence>
<proteinExistence type="inferred from homology"/>
<dbReference type="eggNOG" id="COG0845">
    <property type="taxonomic scope" value="Bacteria"/>
</dbReference>
<comment type="subcellular location">
    <subcellularLocation>
        <location evidence="1">Cell envelope</location>
    </subcellularLocation>
</comment>
<dbReference type="Gene3D" id="1.10.287.470">
    <property type="entry name" value="Helix hairpin bin"/>
    <property type="match status" value="1"/>
</dbReference>
<organism evidence="8 9">
    <name type="scientific">Solitalea canadensis (strain ATCC 29591 / DSM 3403 / JCM 21819 / LMG 8368 / NBRC 15130 / NCIMB 12057 / USAM 9D)</name>
    <name type="common">Flexibacter canadensis</name>
    <dbReference type="NCBI Taxonomy" id="929556"/>
    <lineage>
        <taxon>Bacteria</taxon>
        <taxon>Pseudomonadati</taxon>
        <taxon>Bacteroidota</taxon>
        <taxon>Sphingobacteriia</taxon>
        <taxon>Sphingobacteriales</taxon>
        <taxon>Sphingobacteriaceae</taxon>
        <taxon>Solitalea</taxon>
    </lineage>
</organism>
<dbReference type="SUPFAM" id="SSF111369">
    <property type="entry name" value="HlyD-like secretion proteins"/>
    <property type="match status" value="1"/>
</dbReference>
<dbReference type="HOGENOM" id="CLU_018816_2_1_10"/>
<evidence type="ECO:0000259" key="7">
    <source>
        <dbReference type="Pfam" id="PF25967"/>
    </source>
</evidence>
<evidence type="ECO:0000313" key="9">
    <source>
        <dbReference type="Proteomes" id="UP000007590"/>
    </source>
</evidence>
<dbReference type="GO" id="GO:0005886">
    <property type="term" value="C:plasma membrane"/>
    <property type="evidence" value="ECO:0007669"/>
    <property type="project" value="TreeGrafter"/>
</dbReference>
<dbReference type="Pfam" id="PF25944">
    <property type="entry name" value="Beta-barrel_RND"/>
    <property type="match status" value="1"/>
</dbReference>
<dbReference type="AlphaFoldDB" id="H8KLP2"/>
<evidence type="ECO:0000259" key="6">
    <source>
        <dbReference type="Pfam" id="PF25944"/>
    </source>
</evidence>
<dbReference type="NCBIfam" id="TIGR01730">
    <property type="entry name" value="RND_mfp"/>
    <property type="match status" value="1"/>
</dbReference>
<reference evidence="8" key="1">
    <citation type="submission" date="2012-02" db="EMBL/GenBank/DDBJ databases">
        <title>The complete genome of Solitalea canadensis DSM 3403.</title>
        <authorList>
            <consortium name="US DOE Joint Genome Institute (JGI-PGF)"/>
            <person name="Lucas S."/>
            <person name="Copeland A."/>
            <person name="Lapidus A."/>
            <person name="Glavina del Rio T."/>
            <person name="Dalin E."/>
            <person name="Tice H."/>
            <person name="Bruce D."/>
            <person name="Goodwin L."/>
            <person name="Pitluck S."/>
            <person name="Peters L."/>
            <person name="Ovchinnikova G."/>
            <person name="Lu M."/>
            <person name="Kyrpides N."/>
            <person name="Mavromatis K."/>
            <person name="Ivanova N."/>
            <person name="Brettin T."/>
            <person name="Detter J.C."/>
            <person name="Han C."/>
            <person name="Larimer F."/>
            <person name="Land M."/>
            <person name="Hauser L."/>
            <person name="Markowitz V."/>
            <person name="Cheng J.-F."/>
            <person name="Hugenholtz P."/>
            <person name="Woyke T."/>
            <person name="Wu D."/>
            <person name="Spring S."/>
            <person name="Schroeder M."/>
            <person name="Kopitz M."/>
            <person name="Brambilla E."/>
            <person name="Klenk H.-P."/>
            <person name="Eisen J.A."/>
        </authorList>
    </citation>
    <scope>NUCLEOTIDE SEQUENCE</scope>
    <source>
        <strain evidence="8">DSM 3403</strain>
    </source>
</reference>
<dbReference type="PROSITE" id="PS51257">
    <property type="entry name" value="PROKAR_LIPOPROTEIN"/>
    <property type="match status" value="1"/>
</dbReference>
<dbReference type="KEGG" id="scn:Solca_4206"/>
<dbReference type="InterPro" id="IPR006143">
    <property type="entry name" value="RND_pump_MFP"/>
</dbReference>
<dbReference type="Gene3D" id="2.40.420.20">
    <property type="match status" value="1"/>
</dbReference>
<feature type="chain" id="PRO_5003614240" evidence="3">
    <location>
        <begin position="18"/>
        <end position="377"/>
    </location>
</feature>
<dbReference type="Gene3D" id="2.40.30.170">
    <property type="match status" value="1"/>
</dbReference>
<dbReference type="EMBL" id="CP003349">
    <property type="protein sequence ID" value="AFD09196.1"/>
    <property type="molecule type" value="Genomic_DNA"/>
</dbReference>
<evidence type="ECO:0000256" key="1">
    <source>
        <dbReference type="ARBA" id="ARBA00004196"/>
    </source>
</evidence>
<dbReference type="InterPro" id="IPR058624">
    <property type="entry name" value="MdtA-like_HH"/>
</dbReference>
<feature type="domain" description="Multidrug resistance protein MdtA-like C-terminal permuted SH3" evidence="7">
    <location>
        <begin position="295"/>
        <end position="349"/>
    </location>
</feature>
<evidence type="ECO:0000259" key="4">
    <source>
        <dbReference type="Pfam" id="PF25876"/>
    </source>
</evidence>
<dbReference type="InterPro" id="IPR058625">
    <property type="entry name" value="MdtA-like_BSH"/>
</dbReference>
<protein>
    <submittedName>
        <fullName evidence="8">RND family efflux transporter, MFP subunit</fullName>
    </submittedName>
</protein>
<dbReference type="Proteomes" id="UP000007590">
    <property type="component" value="Chromosome"/>
</dbReference>
<feature type="domain" description="Multidrug resistance protein MdtA-like alpha-helical hairpin" evidence="4">
    <location>
        <begin position="101"/>
        <end position="169"/>
    </location>
</feature>
<dbReference type="InterPro" id="IPR058627">
    <property type="entry name" value="MdtA-like_C"/>
</dbReference>
<evidence type="ECO:0000256" key="2">
    <source>
        <dbReference type="ARBA" id="ARBA00009477"/>
    </source>
</evidence>
<accession>H8KLP2</accession>
<feature type="signal peptide" evidence="3">
    <location>
        <begin position="1"/>
        <end position="17"/>
    </location>
</feature>
<dbReference type="GO" id="GO:0022857">
    <property type="term" value="F:transmembrane transporter activity"/>
    <property type="evidence" value="ECO:0007669"/>
    <property type="project" value="InterPro"/>
</dbReference>
<dbReference type="GO" id="GO:0046677">
    <property type="term" value="P:response to antibiotic"/>
    <property type="evidence" value="ECO:0007669"/>
    <property type="project" value="TreeGrafter"/>
</dbReference>
<feature type="domain" description="Multidrug resistance protein MdtA-like barrel-sandwich hybrid" evidence="5">
    <location>
        <begin position="61"/>
        <end position="198"/>
    </location>
</feature>
<dbReference type="PANTHER" id="PTHR30158">
    <property type="entry name" value="ACRA/E-RELATED COMPONENT OF DRUG EFFLUX TRANSPORTER"/>
    <property type="match status" value="1"/>
</dbReference>
<keyword evidence="9" id="KW-1185">Reference proteome</keyword>
<dbReference type="OrthoDB" id="9801814at2"/>
<name>H8KLP2_SOLCM</name>
<sequence length="377" mass="41666">MTLCTTRFLILSTVLFASFTSCKPKTAKTSPPVEVSVIKAQQTDVPIYQEYVGQTYGLSDVDIRARVEGWVTGVHFKEGTKVKKGTLLYTIDDIQYQTRVDQAAGNLASAKTEVARAQSQLNRVKPLADMNALSKQDLDNAVAEFNAAKARQQVTEAALQNAKIELGYAKVYAPIDGIIGISNVRVGDYVSRTSSNILSTVSQTGTVRVRFQITETEYLRFAREFKKINERMREVSLILPDNSVFNEKGHVDFANRQIDPQTGSITLEASFDNQSGLLRPGLYVKVQLLTQSFSNAIVVPQRAVTQLQNLYQVFIVDNTNTLKVKVIEPGPRVGDMWIITKGLTPGERVALIGTMALTDKSKVTPVETKWTPAAKLE</sequence>
<feature type="domain" description="Multidrug resistance protein MdtA-like beta-barrel" evidence="6">
    <location>
        <begin position="206"/>
        <end position="289"/>
    </location>
</feature>
<dbReference type="RefSeq" id="WP_014682418.1">
    <property type="nucleotide sequence ID" value="NC_017770.1"/>
</dbReference>
<dbReference type="Pfam" id="PF25917">
    <property type="entry name" value="BSH_RND"/>
    <property type="match status" value="1"/>
</dbReference>
<comment type="similarity">
    <text evidence="2">Belongs to the membrane fusion protein (MFP) (TC 8.A.1) family.</text>
</comment>
<evidence type="ECO:0000259" key="5">
    <source>
        <dbReference type="Pfam" id="PF25917"/>
    </source>
</evidence>
<dbReference type="GO" id="GO:0030313">
    <property type="term" value="C:cell envelope"/>
    <property type="evidence" value="ECO:0007669"/>
    <property type="project" value="UniProtKB-SubCell"/>
</dbReference>
<dbReference type="Gene3D" id="2.40.50.100">
    <property type="match status" value="1"/>
</dbReference>
<evidence type="ECO:0000313" key="8">
    <source>
        <dbReference type="EMBL" id="AFD09196.1"/>
    </source>
</evidence>
<gene>
    <name evidence="8" type="ordered locus">Solca_4206</name>
</gene>
<keyword evidence="3" id="KW-0732">Signal</keyword>
<dbReference type="STRING" id="929556.Solca_4206"/>
<dbReference type="Pfam" id="PF25876">
    <property type="entry name" value="HH_MFP_RND"/>
    <property type="match status" value="1"/>
</dbReference>
<dbReference type="InterPro" id="IPR058626">
    <property type="entry name" value="MdtA-like_b-barrel"/>
</dbReference>
<dbReference type="Pfam" id="PF25967">
    <property type="entry name" value="RND-MFP_C"/>
    <property type="match status" value="1"/>
</dbReference>